<organism evidence="2 3">
    <name type="scientific">Passalora fulva</name>
    <name type="common">Tomato leaf mold</name>
    <name type="synonym">Cladosporium fulvum</name>
    <dbReference type="NCBI Taxonomy" id="5499"/>
    <lineage>
        <taxon>Eukaryota</taxon>
        <taxon>Fungi</taxon>
        <taxon>Dikarya</taxon>
        <taxon>Ascomycota</taxon>
        <taxon>Pezizomycotina</taxon>
        <taxon>Dothideomycetes</taxon>
        <taxon>Dothideomycetidae</taxon>
        <taxon>Mycosphaerellales</taxon>
        <taxon>Mycosphaerellaceae</taxon>
        <taxon>Fulvia</taxon>
    </lineage>
</organism>
<dbReference type="Gene3D" id="1.20.5.1000">
    <property type="entry name" value="arf6 gtpase in complex with a specific effector, jip4"/>
    <property type="match status" value="1"/>
</dbReference>
<dbReference type="AlphaFoldDB" id="A0A9Q8P692"/>
<dbReference type="GeneID" id="71988241"/>
<evidence type="ECO:0000313" key="3">
    <source>
        <dbReference type="Proteomes" id="UP000756132"/>
    </source>
</evidence>
<dbReference type="EMBL" id="CP090165">
    <property type="protein sequence ID" value="UJO14910.1"/>
    <property type="molecule type" value="Genomic_DNA"/>
</dbReference>
<reference evidence="2" key="1">
    <citation type="submission" date="2021-12" db="EMBL/GenBank/DDBJ databases">
        <authorList>
            <person name="Zaccaron A."/>
            <person name="Stergiopoulos I."/>
        </authorList>
    </citation>
    <scope>NUCLEOTIDE SEQUENCE</scope>
    <source>
        <strain evidence="2">Race5_Kim</strain>
    </source>
</reference>
<reference evidence="2" key="2">
    <citation type="journal article" date="2022" name="Microb. Genom.">
        <title>A chromosome-scale genome assembly of the tomato pathogen Cladosporium fulvum reveals a compartmentalized genome architecture and the presence of a dispensable chromosome.</title>
        <authorList>
            <person name="Zaccaron A.Z."/>
            <person name="Chen L.H."/>
            <person name="Samaras A."/>
            <person name="Stergiopoulos I."/>
        </authorList>
    </citation>
    <scope>NUCLEOTIDE SEQUENCE</scope>
    <source>
        <strain evidence="2">Race5_Kim</strain>
    </source>
</reference>
<name>A0A9Q8P692_PASFU</name>
<keyword evidence="1" id="KW-0175">Coiled coil</keyword>
<feature type="coiled-coil region" evidence="1">
    <location>
        <begin position="7"/>
        <end position="62"/>
    </location>
</feature>
<accession>A0A9Q8P692</accession>
<dbReference type="Proteomes" id="UP000756132">
    <property type="component" value="Chromosome 3"/>
</dbReference>
<gene>
    <name evidence="2" type="ORF">CLAFUR5_08363</name>
</gene>
<keyword evidence="3" id="KW-1185">Reference proteome</keyword>
<sequence>MRLHQAVLSLNEQKNGLRKGYDKLQNEYKVLEQEYYQLKGAMAASEERQTELLDEVRKLREENGFLKKFPNLPFDLVVKKAMKCPWASGLA</sequence>
<dbReference type="KEGG" id="ffu:CLAFUR5_08363"/>
<evidence type="ECO:0000256" key="1">
    <source>
        <dbReference type="SAM" id="Coils"/>
    </source>
</evidence>
<dbReference type="RefSeq" id="XP_047759276.1">
    <property type="nucleotide sequence ID" value="XM_047907511.1"/>
</dbReference>
<evidence type="ECO:0000313" key="2">
    <source>
        <dbReference type="EMBL" id="UJO14910.1"/>
    </source>
</evidence>
<protein>
    <submittedName>
        <fullName evidence="2">Uncharacterized protein</fullName>
    </submittedName>
</protein>
<proteinExistence type="predicted"/>